<dbReference type="PANTHER" id="PTHR16797">
    <property type="entry name" value="FACTOR VIII-ASSOCIATED GENE 1"/>
    <property type="match status" value="1"/>
</dbReference>
<reference evidence="1 2" key="2">
    <citation type="submission" date="2018-11" db="EMBL/GenBank/DDBJ databases">
        <authorList>
            <consortium name="Pathogen Informatics"/>
        </authorList>
    </citation>
    <scope>NUCLEOTIDE SEQUENCE [LARGE SCALE GENOMIC DNA]</scope>
</reference>
<dbReference type="WBParaSite" id="TASK_0000791201-mRNA-1">
    <property type="protein sequence ID" value="TASK_0000791201-mRNA-1"/>
    <property type="gene ID" value="TASK_0000791201"/>
</dbReference>
<dbReference type="EMBL" id="UYRS01018697">
    <property type="protein sequence ID" value="VDK39240.1"/>
    <property type="molecule type" value="Genomic_DNA"/>
</dbReference>
<name>A0A0R3WBA7_TAEAS</name>
<evidence type="ECO:0000313" key="1">
    <source>
        <dbReference type="EMBL" id="VDK39240.1"/>
    </source>
</evidence>
<keyword evidence="2" id="KW-1185">Reference proteome</keyword>
<dbReference type="STRING" id="60517.A0A0R3WBA7"/>
<accession>A0A0R3WBA7</accession>
<evidence type="ECO:0000313" key="3">
    <source>
        <dbReference type="WBParaSite" id="TASK_0000791201-mRNA-1"/>
    </source>
</evidence>
<dbReference type="OrthoDB" id="10249246at2759"/>
<evidence type="ECO:0000313" key="2">
    <source>
        <dbReference type="Proteomes" id="UP000282613"/>
    </source>
</evidence>
<dbReference type="GO" id="GO:0099518">
    <property type="term" value="P:vesicle cytoskeletal trafficking"/>
    <property type="evidence" value="ECO:0007669"/>
    <property type="project" value="TreeGrafter"/>
</dbReference>
<reference evidence="3" key="1">
    <citation type="submission" date="2017-02" db="UniProtKB">
        <authorList>
            <consortium name="WormBaseParasite"/>
        </authorList>
    </citation>
    <scope>IDENTIFICATION</scope>
</reference>
<dbReference type="AlphaFoldDB" id="A0A0R3WBA7"/>
<gene>
    <name evidence="1" type="ORF">TASK_LOCUS7913</name>
</gene>
<protein>
    <submittedName>
        <fullName evidence="3">SHNi-TPR domain-containing protein</fullName>
    </submittedName>
</protein>
<dbReference type="GO" id="GO:0005769">
    <property type="term" value="C:early endosome"/>
    <property type="evidence" value="ECO:0007669"/>
    <property type="project" value="TreeGrafter"/>
</dbReference>
<organism evidence="3">
    <name type="scientific">Taenia asiatica</name>
    <name type="common">Asian tapeworm</name>
    <dbReference type="NCBI Taxonomy" id="60517"/>
    <lineage>
        <taxon>Eukaryota</taxon>
        <taxon>Metazoa</taxon>
        <taxon>Spiralia</taxon>
        <taxon>Lophotrochozoa</taxon>
        <taxon>Platyhelminthes</taxon>
        <taxon>Cestoda</taxon>
        <taxon>Eucestoda</taxon>
        <taxon>Cyclophyllidea</taxon>
        <taxon>Taeniidae</taxon>
        <taxon>Taenia</taxon>
    </lineage>
</organism>
<dbReference type="InterPro" id="IPR039494">
    <property type="entry name" value="F8A"/>
</dbReference>
<dbReference type="Proteomes" id="UP000282613">
    <property type="component" value="Unassembled WGS sequence"/>
</dbReference>
<sequence>MNPNVEYGNLYREIAGKLQKYSITLSQIAYIAKLLAAEDTYEYAAVFALGRAQCEALSSDGLAEAAALMEAGRLFARAEENLQTSSTLSSGELLEHALSCFLRAAKPPKSKEVSKEGPSSLAAYLDDAAETKKEYFTCFLDSDMFLYLKSLILAYVSEDLAVLDATASFMQSKINPFQRRILQDLLENATNPPDDIL</sequence>
<proteinExistence type="predicted"/>
<dbReference type="PANTHER" id="PTHR16797:SF4">
    <property type="entry name" value="40-KDA HUNTINGTIN-ASSOCIATED PROTEIN"/>
    <property type="match status" value="1"/>
</dbReference>